<dbReference type="OrthoDB" id="6068857at2759"/>
<keyword evidence="2" id="KW-1133">Transmembrane helix</keyword>
<keyword evidence="4" id="KW-1185">Reference proteome</keyword>
<feature type="compositionally biased region" description="Basic residues" evidence="1">
    <location>
        <begin position="409"/>
        <end position="418"/>
    </location>
</feature>
<gene>
    <name evidence="3" type="ORF">MCOR_53537</name>
</gene>
<sequence length="427" mass="48213">MTSNKTNPPHAIPPLTGISESERDKYLLIATFLSVLIIFGVLVAIMHRKCRETLSRTKSWVISKTVRHRPNINRNSARLGAIEMSFRDPSSPVFSKEVNPPLMFYLGSSDESQSGRTRKSRAHRSSGTDQDSGISIISGSPNIPMCSLSNQCVCFDKDVNDNVTLSYNPPIISQESVSLVRVLAPEIQGKSNPITPNDDTNDCKRPKLRRSSTVIDKINYLQGYMPSSRDDDYTVITLTDDSEPDNLSPDILLKKFKYNDCIHLHDKGKRSKHLSGVDNPAFYLQNKILSKSLSDIRANVDEKSMQKSKLPNRSTRDTGKKDKLTYENIVHVAEVHAPLKMNRCSNMYKKSESPRSSTRPTAYRTYNIKTIDKESQELYKRVMRERIHDIIHSDSSASSVKSDQTFVRTTRKKKRKALKSASSTNVL</sequence>
<evidence type="ECO:0000313" key="3">
    <source>
        <dbReference type="EMBL" id="CAC5421404.1"/>
    </source>
</evidence>
<accession>A0A6J8ELE8</accession>
<feature type="region of interest" description="Disordered" evidence="1">
    <location>
        <begin position="301"/>
        <end position="322"/>
    </location>
</feature>
<dbReference type="Proteomes" id="UP000507470">
    <property type="component" value="Unassembled WGS sequence"/>
</dbReference>
<feature type="region of interest" description="Disordered" evidence="1">
    <location>
        <begin position="394"/>
        <end position="427"/>
    </location>
</feature>
<evidence type="ECO:0000313" key="4">
    <source>
        <dbReference type="Proteomes" id="UP000507470"/>
    </source>
</evidence>
<evidence type="ECO:0000256" key="2">
    <source>
        <dbReference type="SAM" id="Phobius"/>
    </source>
</evidence>
<evidence type="ECO:0000256" key="1">
    <source>
        <dbReference type="SAM" id="MobiDB-lite"/>
    </source>
</evidence>
<feature type="compositionally biased region" description="Low complexity" evidence="1">
    <location>
        <begin position="125"/>
        <end position="135"/>
    </location>
</feature>
<keyword evidence="2" id="KW-0812">Transmembrane</keyword>
<keyword evidence="2" id="KW-0472">Membrane</keyword>
<feature type="region of interest" description="Disordered" evidence="1">
    <location>
        <begin position="106"/>
        <end position="135"/>
    </location>
</feature>
<feature type="transmembrane region" description="Helical" evidence="2">
    <location>
        <begin position="26"/>
        <end position="46"/>
    </location>
</feature>
<feature type="compositionally biased region" description="Low complexity" evidence="1">
    <location>
        <begin position="394"/>
        <end position="403"/>
    </location>
</feature>
<organism evidence="3 4">
    <name type="scientific">Mytilus coruscus</name>
    <name type="common">Sea mussel</name>
    <dbReference type="NCBI Taxonomy" id="42192"/>
    <lineage>
        <taxon>Eukaryota</taxon>
        <taxon>Metazoa</taxon>
        <taxon>Spiralia</taxon>
        <taxon>Lophotrochozoa</taxon>
        <taxon>Mollusca</taxon>
        <taxon>Bivalvia</taxon>
        <taxon>Autobranchia</taxon>
        <taxon>Pteriomorphia</taxon>
        <taxon>Mytilida</taxon>
        <taxon>Mytiloidea</taxon>
        <taxon>Mytilidae</taxon>
        <taxon>Mytilinae</taxon>
        <taxon>Mytilus</taxon>
    </lineage>
</organism>
<proteinExistence type="predicted"/>
<dbReference type="AlphaFoldDB" id="A0A6J8ELE8"/>
<protein>
    <submittedName>
        <fullName evidence="3">Uncharacterized protein</fullName>
    </submittedName>
</protein>
<dbReference type="EMBL" id="CACVKT020009350">
    <property type="protein sequence ID" value="CAC5421404.1"/>
    <property type="molecule type" value="Genomic_DNA"/>
</dbReference>
<reference evidence="3 4" key="1">
    <citation type="submission" date="2020-06" db="EMBL/GenBank/DDBJ databases">
        <authorList>
            <person name="Li R."/>
            <person name="Bekaert M."/>
        </authorList>
    </citation>
    <scope>NUCLEOTIDE SEQUENCE [LARGE SCALE GENOMIC DNA]</scope>
    <source>
        <strain evidence="4">wild</strain>
    </source>
</reference>
<name>A0A6J8ELE8_MYTCO</name>